<sequence length="573" mass="64300">MTESECLPVAPDAGFAHLRSERSSHLLNQIEKIRANGVGELVSLPQLVVCGDQSAGKSSVLEGITGMPFPRQEGLCTRFPTEIVLRHSNTPQTITATIRPHGSRTQEVQKTLRGFQKSIQHMTELPSIIDEAAKLMGIRGYSEFADNTAFASDALHIEISGPIGMHLSVVDLPGLISVPNEEQTDEDLQTVCDMVGDYIQSSRTIILAVLQASNDMANQGIIKLARRHDPEGQRTVGIITKPDLINEGTESRIALVARNLDTIKLKLGFFLLKNPTFLTSVSMRFYELAKAALEGNYHSLDPEFFSGDDISRLRAHVQKSNTKFASQIREQGQKRKISDAVDADDSEPMDGTTDQLLVSKSEMTAWVEQVYERTRGTELPGNYNPVLLAELYREQSQPWVTMAKEHVQNTVVMARQWVRSAGSRLIRDEGLRGEVEDIFDQWLSGAESQALEELNKLVADEQRHPLTYNHYYTDNIQKSRQDAQKRALRQALNLVTQEDWNGKLHISNNRLDIDRFASALETRMTVDMDKQACSEALNELNAYYKFLDTQMTFSLSRADVIAEISDIRTTRNH</sequence>
<keyword evidence="3" id="KW-1185">Reference proteome</keyword>
<accession>A0A9P1H274</accession>
<feature type="domain" description="Dynamin-type G" evidence="1">
    <location>
        <begin position="41"/>
        <end position="342"/>
    </location>
</feature>
<comment type="caution">
    <text evidence="2">The sequence shown here is derived from an EMBL/GenBank/DDBJ whole genome shotgun (WGS) entry which is preliminary data.</text>
</comment>
<dbReference type="InterPro" id="IPR001401">
    <property type="entry name" value="Dynamin_GTPase"/>
</dbReference>
<dbReference type="Gene3D" id="3.40.50.300">
    <property type="entry name" value="P-loop containing nucleotide triphosphate hydrolases"/>
    <property type="match status" value="1"/>
</dbReference>
<dbReference type="GO" id="GO:0003924">
    <property type="term" value="F:GTPase activity"/>
    <property type="evidence" value="ECO:0007669"/>
    <property type="project" value="InterPro"/>
</dbReference>
<dbReference type="GO" id="GO:0008017">
    <property type="term" value="F:microtubule binding"/>
    <property type="evidence" value="ECO:0007669"/>
    <property type="project" value="TreeGrafter"/>
</dbReference>
<dbReference type="PANTHER" id="PTHR11566">
    <property type="entry name" value="DYNAMIN"/>
    <property type="match status" value="1"/>
</dbReference>
<dbReference type="InterPro" id="IPR027417">
    <property type="entry name" value="P-loop_NTPase"/>
</dbReference>
<dbReference type="Pfam" id="PF00350">
    <property type="entry name" value="Dynamin_N"/>
    <property type="match status" value="1"/>
</dbReference>
<dbReference type="SMART" id="SM00053">
    <property type="entry name" value="DYNc"/>
    <property type="match status" value="1"/>
</dbReference>
<evidence type="ECO:0000259" key="1">
    <source>
        <dbReference type="PROSITE" id="PS51718"/>
    </source>
</evidence>
<reference evidence="2" key="1">
    <citation type="submission" date="2022-11" db="EMBL/GenBank/DDBJ databases">
        <authorList>
            <person name="Scott C."/>
            <person name="Bruce N."/>
        </authorList>
    </citation>
    <scope>NUCLEOTIDE SEQUENCE</scope>
</reference>
<dbReference type="InterPro" id="IPR030381">
    <property type="entry name" value="G_DYNAMIN_dom"/>
</dbReference>
<dbReference type="EMBL" id="CALLCH030000010">
    <property type="protein sequence ID" value="CAI4214010.1"/>
    <property type="molecule type" value="Genomic_DNA"/>
</dbReference>
<dbReference type="OrthoDB" id="415706at2759"/>
<dbReference type="AlphaFoldDB" id="A0A9P1H274"/>
<dbReference type="GO" id="GO:0016559">
    <property type="term" value="P:peroxisome fission"/>
    <property type="evidence" value="ECO:0007669"/>
    <property type="project" value="TreeGrafter"/>
</dbReference>
<dbReference type="Proteomes" id="UP000838763">
    <property type="component" value="Unassembled WGS sequence"/>
</dbReference>
<evidence type="ECO:0000313" key="3">
    <source>
        <dbReference type="Proteomes" id="UP000838763"/>
    </source>
</evidence>
<evidence type="ECO:0000313" key="2">
    <source>
        <dbReference type="EMBL" id="CAI4214010.1"/>
    </source>
</evidence>
<organism evidence="2 3">
    <name type="scientific">Parascedosporium putredinis</name>
    <dbReference type="NCBI Taxonomy" id="1442378"/>
    <lineage>
        <taxon>Eukaryota</taxon>
        <taxon>Fungi</taxon>
        <taxon>Dikarya</taxon>
        <taxon>Ascomycota</taxon>
        <taxon>Pezizomycotina</taxon>
        <taxon>Sordariomycetes</taxon>
        <taxon>Hypocreomycetidae</taxon>
        <taxon>Microascales</taxon>
        <taxon>Microascaceae</taxon>
        <taxon>Parascedosporium</taxon>
    </lineage>
</organism>
<dbReference type="GO" id="GO:0006897">
    <property type="term" value="P:endocytosis"/>
    <property type="evidence" value="ECO:0007669"/>
    <property type="project" value="TreeGrafter"/>
</dbReference>
<dbReference type="PANTHER" id="PTHR11566:SF21">
    <property type="entry name" value="DYNAMIN RELATED PROTEIN 1, ISOFORM A"/>
    <property type="match status" value="1"/>
</dbReference>
<name>A0A9P1H274_9PEZI</name>
<protein>
    <recommendedName>
        <fullName evidence="1">Dynamin-type G domain-containing protein</fullName>
    </recommendedName>
</protein>
<dbReference type="GO" id="GO:0000266">
    <property type="term" value="P:mitochondrial fission"/>
    <property type="evidence" value="ECO:0007669"/>
    <property type="project" value="TreeGrafter"/>
</dbReference>
<dbReference type="GO" id="GO:0016020">
    <property type="term" value="C:membrane"/>
    <property type="evidence" value="ECO:0007669"/>
    <property type="project" value="TreeGrafter"/>
</dbReference>
<dbReference type="PROSITE" id="PS51718">
    <property type="entry name" value="G_DYNAMIN_2"/>
    <property type="match status" value="1"/>
</dbReference>
<dbReference type="InterPro" id="IPR045063">
    <property type="entry name" value="Dynamin_N"/>
</dbReference>
<dbReference type="PRINTS" id="PR00195">
    <property type="entry name" value="DYNAMIN"/>
</dbReference>
<dbReference type="GO" id="GO:0048312">
    <property type="term" value="P:intracellular distribution of mitochondria"/>
    <property type="evidence" value="ECO:0007669"/>
    <property type="project" value="TreeGrafter"/>
</dbReference>
<dbReference type="SUPFAM" id="SSF52540">
    <property type="entry name" value="P-loop containing nucleoside triphosphate hydrolases"/>
    <property type="match status" value="1"/>
</dbReference>
<dbReference type="GO" id="GO:0005525">
    <property type="term" value="F:GTP binding"/>
    <property type="evidence" value="ECO:0007669"/>
    <property type="project" value="InterPro"/>
</dbReference>
<dbReference type="CDD" id="cd08771">
    <property type="entry name" value="DLP_1"/>
    <property type="match status" value="1"/>
</dbReference>
<proteinExistence type="predicted"/>
<dbReference type="GO" id="GO:0005874">
    <property type="term" value="C:microtubule"/>
    <property type="evidence" value="ECO:0007669"/>
    <property type="project" value="TreeGrafter"/>
</dbReference>
<dbReference type="GO" id="GO:0005739">
    <property type="term" value="C:mitochondrion"/>
    <property type="evidence" value="ECO:0007669"/>
    <property type="project" value="TreeGrafter"/>
</dbReference>
<dbReference type="InterPro" id="IPR022812">
    <property type="entry name" value="Dynamin"/>
</dbReference>
<gene>
    <name evidence="2" type="ORF">PPNO1_LOCUS3745</name>
</gene>